<accession>A0AAV3R8A4</accession>
<reference evidence="1 2" key="1">
    <citation type="submission" date="2024-01" db="EMBL/GenBank/DDBJ databases">
        <title>The complete chloroplast genome sequence of Lithospermum erythrorhizon: insights into the phylogenetic relationship among Boraginaceae species and the maternal lineages of purple gromwells.</title>
        <authorList>
            <person name="Okada T."/>
            <person name="Watanabe K."/>
        </authorList>
    </citation>
    <scope>NUCLEOTIDE SEQUENCE [LARGE SCALE GENOMIC DNA]</scope>
</reference>
<evidence type="ECO:0000313" key="1">
    <source>
        <dbReference type="EMBL" id="GAA0172624.1"/>
    </source>
</evidence>
<organism evidence="1 2">
    <name type="scientific">Lithospermum erythrorhizon</name>
    <name type="common">Purple gromwell</name>
    <name type="synonym">Lithospermum officinale var. erythrorhizon</name>
    <dbReference type="NCBI Taxonomy" id="34254"/>
    <lineage>
        <taxon>Eukaryota</taxon>
        <taxon>Viridiplantae</taxon>
        <taxon>Streptophyta</taxon>
        <taxon>Embryophyta</taxon>
        <taxon>Tracheophyta</taxon>
        <taxon>Spermatophyta</taxon>
        <taxon>Magnoliopsida</taxon>
        <taxon>eudicotyledons</taxon>
        <taxon>Gunneridae</taxon>
        <taxon>Pentapetalae</taxon>
        <taxon>asterids</taxon>
        <taxon>lamiids</taxon>
        <taxon>Boraginales</taxon>
        <taxon>Boraginaceae</taxon>
        <taxon>Boraginoideae</taxon>
        <taxon>Lithospermeae</taxon>
        <taxon>Lithospermum</taxon>
    </lineage>
</organism>
<keyword evidence="2" id="KW-1185">Reference proteome</keyword>
<dbReference type="Proteomes" id="UP001454036">
    <property type="component" value="Unassembled WGS sequence"/>
</dbReference>
<sequence length="72" mass="8119">MADGEPPQPPPPPPEEVIKQFVAGLKLQGFSMRVFKWDHIFSPDKESTIAPVWIRIVYLIMCPSFTCASLEC</sequence>
<protein>
    <submittedName>
        <fullName evidence="1">Uncharacterized protein</fullName>
    </submittedName>
</protein>
<comment type="caution">
    <text evidence="1">The sequence shown here is derived from an EMBL/GenBank/DDBJ whole genome shotgun (WGS) entry which is preliminary data.</text>
</comment>
<gene>
    <name evidence="1" type="ORF">LIER_41366</name>
</gene>
<proteinExistence type="predicted"/>
<dbReference type="EMBL" id="BAABME010025727">
    <property type="protein sequence ID" value="GAA0172624.1"/>
    <property type="molecule type" value="Genomic_DNA"/>
</dbReference>
<evidence type="ECO:0000313" key="2">
    <source>
        <dbReference type="Proteomes" id="UP001454036"/>
    </source>
</evidence>
<dbReference type="AlphaFoldDB" id="A0AAV3R8A4"/>
<name>A0AAV3R8A4_LITER</name>